<organism evidence="2 3">
    <name type="scientific">Streptomyces kronopolitis</name>
    <dbReference type="NCBI Taxonomy" id="1612435"/>
    <lineage>
        <taxon>Bacteria</taxon>
        <taxon>Bacillati</taxon>
        <taxon>Actinomycetota</taxon>
        <taxon>Actinomycetes</taxon>
        <taxon>Kitasatosporales</taxon>
        <taxon>Streptomycetaceae</taxon>
        <taxon>Streptomyces</taxon>
    </lineage>
</organism>
<dbReference type="GO" id="GO:0008168">
    <property type="term" value="F:methyltransferase activity"/>
    <property type="evidence" value="ECO:0007669"/>
    <property type="project" value="UniProtKB-KW"/>
</dbReference>
<evidence type="ECO:0000313" key="3">
    <source>
        <dbReference type="Proteomes" id="UP000600080"/>
    </source>
</evidence>
<dbReference type="GO" id="GO:0032259">
    <property type="term" value="P:methylation"/>
    <property type="evidence" value="ECO:0007669"/>
    <property type="project" value="UniProtKB-KW"/>
</dbReference>
<name>A0ABQ2JW00_9ACTN</name>
<feature type="domain" description="Methyltransferase" evidence="1">
    <location>
        <begin position="58"/>
        <end position="161"/>
    </location>
</feature>
<evidence type="ECO:0000313" key="2">
    <source>
        <dbReference type="EMBL" id="GGN59003.1"/>
    </source>
</evidence>
<dbReference type="InterPro" id="IPR029063">
    <property type="entry name" value="SAM-dependent_MTases_sf"/>
</dbReference>
<comment type="caution">
    <text evidence="2">The sequence shown here is derived from an EMBL/GenBank/DDBJ whole genome shotgun (WGS) entry which is preliminary data.</text>
</comment>
<proteinExistence type="predicted"/>
<dbReference type="GeneID" id="301551251"/>
<dbReference type="SUPFAM" id="SSF53335">
    <property type="entry name" value="S-adenosyl-L-methionine-dependent methyltransferases"/>
    <property type="match status" value="1"/>
</dbReference>
<reference evidence="3" key="1">
    <citation type="journal article" date="2019" name="Int. J. Syst. Evol. Microbiol.">
        <title>The Global Catalogue of Microorganisms (GCM) 10K type strain sequencing project: providing services to taxonomists for standard genome sequencing and annotation.</title>
        <authorList>
            <consortium name="The Broad Institute Genomics Platform"/>
            <consortium name="The Broad Institute Genome Sequencing Center for Infectious Disease"/>
            <person name="Wu L."/>
            <person name="Ma J."/>
        </authorList>
    </citation>
    <scope>NUCLEOTIDE SEQUENCE [LARGE SCALE GENOMIC DNA]</scope>
    <source>
        <strain evidence="3">CGMCC 4.7323</strain>
    </source>
</reference>
<accession>A0ABQ2JW00</accession>
<keyword evidence="3" id="KW-1185">Reference proteome</keyword>
<dbReference type="Gene3D" id="3.40.50.150">
    <property type="entry name" value="Vaccinia Virus protein VP39"/>
    <property type="match status" value="1"/>
</dbReference>
<dbReference type="CDD" id="cd02440">
    <property type="entry name" value="AdoMet_MTases"/>
    <property type="match status" value="1"/>
</dbReference>
<keyword evidence="2" id="KW-0808">Transferase</keyword>
<dbReference type="RefSeq" id="WP_189102607.1">
    <property type="nucleotide sequence ID" value="NZ_BMND01000032.1"/>
</dbReference>
<dbReference type="Proteomes" id="UP000600080">
    <property type="component" value="Unassembled WGS sequence"/>
</dbReference>
<sequence length="236" mass="25760">MDLTQTSAPWRPSAGLAFLQEATRTQRLTGAIAPSSRRLASRLAVPLRERKLSRPAAILEVGAGTGTVTRALARLVGPADQLDVVEINPSFVRLLTESMDRDPDLAGAAPQIRLVPESITDMRLAPHSYDIIVSCLPFANFEPDVVQSIFERYFTALTPGGHLTYFRYLGTEAARTVFSRRTEVARHRAVTAVMADFEHRYGVHRSTVWGNLPPAQVHTLRAPAPRTAPATPAATA</sequence>
<evidence type="ECO:0000259" key="1">
    <source>
        <dbReference type="Pfam" id="PF13649"/>
    </source>
</evidence>
<dbReference type="InterPro" id="IPR041698">
    <property type="entry name" value="Methyltransf_25"/>
</dbReference>
<keyword evidence="2" id="KW-0489">Methyltransferase</keyword>
<gene>
    <name evidence="2" type="ORF">GCM10012285_55740</name>
</gene>
<dbReference type="EMBL" id="BMND01000032">
    <property type="protein sequence ID" value="GGN59003.1"/>
    <property type="molecule type" value="Genomic_DNA"/>
</dbReference>
<dbReference type="Pfam" id="PF13649">
    <property type="entry name" value="Methyltransf_25"/>
    <property type="match status" value="1"/>
</dbReference>
<protein>
    <submittedName>
        <fullName evidence="2">Methyltransferase</fullName>
    </submittedName>
</protein>